<dbReference type="Proteomes" id="UP000823775">
    <property type="component" value="Unassembled WGS sequence"/>
</dbReference>
<proteinExistence type="predicted"/>
<reference evidence="1 2" key="1">
    <citation type="journal article" date="2021" name="BMC Genomics">
        <title>Datura genome reveals duplications of psychoactive alkaloid biosynthetic genes and high mutation rate following tissue culture.</title>
        <authorList>
            <person name="Rajewski A."/>
            <person name="Carter-House D."/>
            <person name="Stajich J."/>
            <person name="Litt A."/>
        </authorList>
    </citation>
    <scope>NUCLEOTIDE SEQUENCE [LARGE SCALE GENOMIC DNA]</scope>
    <source>
        <strain evidence="1">AR-01</strain>
    </source>
</reference>
<gene>
    <name evidence="1" type="ORF">HAX54_026581</name>
</gene>
<feature type="non-terminal residue" evidence="1">
    <location>
        <position position="63"/>
    </location>
</feature>
<evidence type="ECO:0000313" key="2">
    <source>
        <dbReference type="Proteomes" id="UP000823775"/>
    </source>
</evidence>
<evidence type="ECO:0000313" key="1">
    <source>
        <dbReference type="EMBL" id="MCD9640871.1"/>
    </source>
</evidence>
<sequence>MEAKYGPENWIDDGRLALEFPTIEDKVHELGLGFIFAEPEECNLSLVREFFPNWDTSFGQGNE</sequence>
<name>A0ABS8V1C0_DATST</name>
<comment type="caution">
    <text evidence="1">The sequence shown here is derived from an EMBL/GenBank/DDBJ whole genome shotgun (WGS) entry which is preliminary data.</text>
</comment>
<accession>A0ABS8V1C0</accession>
<protein>
    <submittedName>
        <fullName evidence="1">Uncharacterized protein</fullName>
    </submittedName>
</protein>
<keyword evidence="2" id="KW-1185">Reference proteome</keyword>
<organism evidence="1 2">
    <name type="scientific">Datura stramonium</name>
    <name type="common">Jimsonweed</name>
    <name type="synonym">Common thornapple</name>
    <dbReference type="NCBI Taxonomy" id="4076"/>
    <lineage>
        <taxon>Eukaryota</taxon>
        <taxon>Viridiplantae</taxon>
        <taxon>Streptophyta</taxon>
        <taxon>Embryophyta</taxon>
        <taxon>Tracheophyta</taxon>
        <taxon>Spermatophyta</taxon>
        <taxon>Magnoliopsida</taxon>
        <taxon>eudicotyledons</taxon>
        <taxon>Gunneridae</taxon>
        <taxon>Pentapetalae</taxon>
        <taxon>asterids</taxon>
        <taxon>lamiids</taxon>
        <taxon>Solanales</taxon>
        <taxon>Solanaceae</taxon>
        <taxon>Solanoideae</taxon>
        <taxon>Datureae</taxon>
        <taxon>Datura</taxon>
    </lineage>
</organism>
<dbReference type="EMBL" id="JACEIK010003224">
    <property type="protein sequence ID" value="MCD9640871.1"/>
    <property type="molecule type" value="Genomic_DNA"/>
</dbReference>